<comment type="caution">
    <text evidence="1">The sequence shown here is derived from an EMBL/GenBank/DDBJ whole genome shotgun (WGS) entry which is preliminary data.</text>
</comment>
<reference evidence="1" key="2">
    <citation type="journal article" date="2013" name="Mar. Genomics">
        <title>Expression of sulfatases in Rhodopirellula baltica and the diversity of sulfatases in the genus Rhodopirellula.</title>
        <authorList>
            <person name="Wegner C.E."/>
            <person name="Richter-Heitmann T."/>
            <person name="Klindworth A."/>
            <person name="Klockow C."/>
            <person name="Richter M."/>
            <person name="Achstetter T."/>
            <person name="Glockner F.O."/>
            <person name="Harder J."/>
        </authorList>
    </citation>
    <scope>NUCLEOTIDE SEQUENCE [LARGE SCALE GENOMIC DNA]</scope>
    <source>
        <strain evidence="1">6C</strain>
    </source>
</reference>
<dbReference type="Proteomes" id="UP000011529">
    <property type="component" value="Unassembled WGS sequence"/>
</dbReference>
<evidence type="ECO:0000313" key="2">
    <source>
        <dbReference type="Proteomes" id="UP000011529"/>
    </source>
</evidence>
<gene>
    <name evidence="1" type="ORF">RE6C_00306</name>
</gene>
<keyword evidence="2" id="KW-1185">Reference proteome</keyword>
<dbReference type="PANTHER" id="PTHR37489">
    <property type="entry name" value="DUF3500 DOMAIN-CONTAINING PROTEIN"/>
    <property type="match status" value="1"/>
</dbReference>
<organism evidence="1 2">
    <name type="scientific">Rhodopirellula europaea 6C</name>
    <dbReference type="NCBI Taxonomy" id="1263867"/>
    <lineage>
        <taxon>Bacteria</taxon>
        <taxon>Pseudomonadati</taxon>
        <taxon>Planctomycetota</taxon>
        <taxon>Planctomycetia</taxon>
        <taxon>Pirellulales</taxon>
        <taxon>Pirellulaceae</taxon>
        <taxon>Rhodopirellula</taxon>
    </lineage>
</organism>
<dbReference type="EMBL" id="ANMO01000015">
    <property type="protein sequence ID" value="EMB18966.1"/>
    <property type="molecule type" value="Genomic_DNA"/>
</dbReference>
<dbReference type="InterPro" id="IPR021889">
    <property type="entry name" value="DUF3500"/>
</dbReference>
<accession>M2A9Q3</accession>
<reference evidence="1" key="1">
    <citation type="submission" date="2012-11" db="EMBL/GenBank/DDBJ databases">
        <title>Permanent draft genomes of Rhodopirellula europaea strain SH398 and 6C.</title>
        <authorList>
            <person name="Richter M."/>
            <person name="Richter-Heitmann T."/>
            <person name="Frank C."/>
            <person name="Harder J."/>
            <person name="Glockner F.O."/>
        </authorList>
    </citation>
    <scope>NUCLEOTIDE SEQUENCE</scope>
    <source>
        <strain evidence="1">6C</strain>
    </source>
</reference>
<evidence type="ECO:0000313" key="1">
    <source>
        <dbReference type="EMBL" id="EMB18966.1"/>
    </source>
</evidence>
<name>M2A9Q3_9BACT</name>
<dbReference type="PATRIC" id="fig|1263867.3.peg.332"/>
<protein>
    <submittedName>
        <fullName evidence="1">Putative secreted protein</fullName>
    </submittedName>
</protein>
<dbReference type="PANTHER" id="PTHR37489:SF1">
    <property type="entry name" value="DUF3500 DOMAIN-CONTAINING PROTEIN"/>
    <property type="match status" value="1"/>
</dbReference>
<dbReference type="Pfam" id="PF12006">
    <property type="entry name" value="DUF3500"/>
    <property type="match status" value="1"/>
</dbReference>
<dbReference type="AlphaFoldDB" id="M2A9Q3"/>
<proteinExistence type="predicted"/>
<sequence length="399" mass="45189">MHPPSQLKNMNRPSPLPRWVAVATALIFCSNAVSSLHAQRPGGRRGAPTVDEPFVGIVTSQGPQKGLFKIESTGVSTEPVRIAAEAFLAGLTDQQRKRTVFPVDDTEWRKWDNRHSPKRQGVGFDEMTEAQRTLAFEMLQQSLSAKGLKKTKDIMKLNGTLGELAKRPQEYNEWLYWITVMGTPSKTEPWGWQLDGHHVVINYFVLGDQVVMSPVFMGSEPVEAKQGKFAGTIVMQDEQDKGLNLIQMLTDDQRSEAIIMNRKDGNNNLTEAYKDNVKLDYAGLIGSKLDNSQKQGLLQLIEEYVGTMREGHAKVRMSEVEKHLDETYFAWIGGTTGESVYYYRVHSPVILIEFDHQRRVAPFRTSEPTRDHIHTVVRTPNGNDYGKDILRQHYESHSH</sequence>